<name>A0A644ZGE3_9ZZZZ</name>
<evidence type="ECO:0000313" key="1">
    <source>
        <dbReference type="EMBL" id="MPM39906.1"/>
    </source>
</evidence>
<dbReference type="GO" id="GO:0008741">
    <property type="term" value="F:ribulokinase activity"/>
    <property type="evidence" value="ECO:0007669"/>
    <property type="project" value="UniProtKB-EC"/>
</dbReference>
<reference evidence="1" key="1">
    <citation type="submission" date="2019-08" db="EMBL/GenBank/DDBJ databases">
        <authorList>
            <person name="Kucharzyk K."/>
            <person name="Murdoch R.W."/>
            <person name="Higgins S."/>
            <person name="Loffler F."/>
        </authorList>
    </citation>
    <scope>NUCLEOTIDE SEQUENCE</scope>
</reference>
<sequence>MQTYADICKKPLRLAGSHNTSALGGAIAATVCAGIYPSIEEAIEAMTSPSNSIYYPREKESEIYDRLYSMYKNLHDAFGKKGQAIDVFSVMKELLQLKEEVRGM</sequence>
<dbReference type="AlphaFoldDB" id="A0A644ZGE3"/>
<gene>
    <name evidence="1" type="primary">araB_8</name>
    <name evidence="1" type="ORF">SDC9_86542</name>
</gene>
<dbReference type="SUPFAM" id="SSF53067">
    <property type="entry name" value="Actin-like ATPase domain"/>
    <property type="match status" value="1"/>
</dbReference>
<dbReference type="Gene3D" id="3.30.420.40">
    <property type="match status" value="1"/>
</dbReference>
<protein>
    <submittedName>
        <fullName evidence="1">Ribulokinase</fullName>
        <ecNumber evidence="1">2.7.1.16</ecNumber>
    </submittedName>
</protein>
<comment type="caution">
    <text evidence="1">The sequence shown here is derived from an EMBL/GenBank/DDBJ whole genome shotgun (WGS) entry which is preliminary data.</text>
</comment>
<proteinExistence type="predicted"/>
<dbReference type="InterPro" id="IPR043129">
    <property type="entry name" value="ATPase_NBD"/>
</dbReference>
<keyword evidence="1" id="KW-0418">Kinase</keyword>
<accession>A0A644ZGE3</accession>
<dbReference type="EC" id="2.7.1.16" evidence="1"/>
<keyword evidence="1" id="KW-0808">Transferase</keyword>
<organism evidence="1">
    <name type="scientific">bioreactor metagenome</name>
    <dbReference type="NCBI Taxonomy" id="1076179"/>
    <lineage>
        <taxon>unclassified sequences</taxon>
        <taxon>metagenomes</taxon>
        <taxon>ecological metagenomes</taxon>
    </lineage>
</organism>
<dbReference type="EMBL" id="VSSQ01008808">
    <property type="protein sequence ID" value="MPM39906.1"/>
    <property type="molecule type" value="Genomic_DNA"/>
</dbReference>